<feature type="domain" description="RNase H type-1" evidence="1">
    <location>
        <begin position="94"/>
        <end position="215"/>
    </location>
</feature>
<dbReference type="InterPro" id="IPR012337">
    <property type="entry name" value="RNaseH-like_sf"/>
</dbReference>
<dbReference type="CDD" id="cd06222">
    <property type="entry name" value="RNase_H_like"/>
    <property type="match status" value="1"/>
</dbReference>
<evidence type="ECO:0000259" key="1">
    <source>
        <dbReference type="Pfam" id="PF13456"/>
    </source>
</evidence>
<dbReference type="GO" id="GO:0004523">
    <property type="term" value="F:RNA-DNA hybrid ribonuclease activity"/>
    <property type="evidence" value="ECO:0007669"/>
    <property type="project" value="InterPro"/>
</dbReference>
<dbReference type="EMBL" id="JANJYI010000005">
    <property type="protein sequence ID" value="KAK2650926.1"/>
    <property type="molecule type" value="Genomic_DNA"/>
</dbReference>
<reference evidence="2" key="1">
    <citation type="journal article" date="2023" name="Plant J.">
        <title>Genome sequences and population genomics provide insights into the demographic history, inbreeding, and mutation load of two 'living fossil' tree species of Dipteronia.</title>
        <authorList>
            <person name="Feng Y."/>
            <person name="Comes H.P."/>
            <person name="Chen J."/>
            <person name="Zhu S."/>
            <person name="Lu R."/>
            <person name="Zhang X."/>
            <person name="Li P."/>
            <person name="Qiu J."/>
            <person name="Olsen K.M."/>
            <person name="Qiu Y."/>
        </authorList>
    </citation>
    <scope>NUCLEOTIDE SEQUENCE</scope>
    <source>
        <strain evidence="2">KIB01</strain>
    </source>
</reference>
<sequence>MHGSRVSPRCPVCVYGRETTWHALWGCKKLKPVRESMLVAQQIGSDIDMCDVVLWSEAFVTDYKKANEVARQSGSQIPKNVVWQPPCIGRYKLNTDAAIDYDGKIMGFGAVIRDSVWMVIATSSQRIEATYPPHVAEAIAMYRGLLLATDIGVFSVEAEFDAATVVKWVVDGDLKNSDVGLILADIRSLMYNFNFCSIGFVPRKANYVAHHLANMVFCLSEDCLWTEDYPSCVRGYLLKDHPGYL</sequence>
<name>A0AAD9X1F4_9ROSI</name>
<dbReference type="Proteomes" id="UP001280121">
    <property type="component" value="Unassembled WGS sequence"/>
</dbReference>
<dbReference type="InterPro" id="IPR052929">
    <property type="entry name" value="RNase_H-like_EbsB-rel"/>
</dbReference>
<dbReference type="PANTHER" id="PTHR47074:SF48">
    <property type="entry name" value="POLYNUCLEOTIDYL TRANSFERASE, RIBONUCLEASE H-LIKE SUPERFAMILY PROTEIN"/>
    <property type="match status" value="1"/>
</dbReference>
<evidence type="ECO:0000313" key="2">
    <source>
        <dbReference type="EMBL" id="KAK2650926.1"/>
    </source>
</evidence>
<dbReference type="InterPro" id="IPR044730">
    <property type="entry name" value="RNase_H-like_dom_plant"/>
</dbReference>
<proteinExistence type="predicted"/>
<keyword evidence="3" id="KW-1185">Reference proteome</keyword>
<organism evidence="2 3">
    <name type="scientific">Dipteronia dyeriana</name>
    <dbReference type="NCBI Taxonomy" id="168575"/>
    <lineage>
        <taxon>Eukaryota</taxon>
        <taxon>Viridiplantae</taxon>
        <taxon>Streptophyta</taxon>
        <taxon>Embryophyta</taxon>
        <taxon>Tracheophyta</taxon>
        <taxon>Spermatophyta</taxon>
        <taxon>Magnoliopsida</taxon>
        <taxon>eudicotyledons</taxon>
        <taxon>Gunneridae</taxon>
        <taxon>Pentapetalae</taxon>
        <taxon>rosids</taxon>
        <taxon>malvids</taxon>
        <taxon>Sapindales</taxon>
        <taxon>Sapindaceae</taxon>
        <taxon>Hippocastanoideae</taxon>
        <taxon>Acereae</taxon>
        <taxon>Dipteronia</taxon>
    </lineage>
</organism>
<dbReference type="PANTHER" id="PTHR47074">
    <property type="entry name" value="BNAC02G40300D PROTEIN"/>
    <property type="match status" value="1"/>
</dbReference>
<dbReference type="GO" id="GO:0003676">
    <property type="term" value="F:nucleic acid binding"/>
    <property type="evidence" value="ECO:0007669"/>
    <property type="project" value="InterPro"/>
</dbReference>
<dbReference type="Gene3D" id="3.30.420.10">
    <property type="entry name" value="Ribonuclease H-like superfamily/Ribonuclease H"/>
    <property type="match status" value="1"/>
</dbReference>
<protein>
    <recommendedName>
        <fullName evidence="1">RNase H type-1 domain-containing protein</fullName>
    </recommendedName>
</protein>
<dbReference type="Pfam" id="PF13456">
    <property type="entry name" value="RVT_3"/>
    <property type="match status" value="1"/>
</dbReference>
<dbReference type="AlphaFoldDB" id="A0AAD9X1F4"/>
<comment type="caution">
    <text evidence="2">The sequence shown here is derived from an EMBL/GenBank/DDBJ whole genome shotgun (WGS) entry which is preliminary data.</text>
</comment>
<dbReference type="InterPro" id="IPR036397">
    <property type="entry name" value="RNaseH_sf"/>
</dbReference>
<dbReference type="InterPro" id="IPR002156">
    <property type="entry name" value="RNaseH_domain"/>
</dbReference>
<evidence type="ECO:0000313" key="3">
    <source>
        <dbReference type="Proteomes" id="UP001280121"/>
    </source>
</evidence>
<dbReference type="SUPFAM" id="SSF53098">
    <property type="entry name" value="Ribonuclease H-like"/>
    <property type="match status" value="1"/>
</dbReference>
<accession>A0AAD9X1F4</accession>
<gene>
    <name evidence="2" type="ORF">Ddye_018415</name>
</gene>